<dbReference type="NCBIfam" id="TIGR04088">
    <property type="entry name" value="cognate_SipW"/>
    <property type="match status" value="1"/>
</dbReference>
<protein>
    <submittedName>
        <fullName evidence="2">Putative ribosomally synthesized peptide with SipW-like signal peptide</fullName>
    </submittedName>
</protein>
<name>A0A7W9CD69_9MICO</name>
<evidence type="ECO:0000313" key="3">
    <source>
        <dbReference type="Proteomes" id="UP000517712"/>
    </source>
</evidence>
<keyword evidence="3" id="KW-1185">Reference proteome</keyword>
<keyword evidence="1" id="KW-0472">Membrane</keyword>
<keyword evidence="1" id="KW-0812">Transmembrane</keyword>
<dbReference type="RefSeq" id="WP_184283322.1">
    <property type="nucleotide sequence ID" value="NZ_BAAAPG010000001.1"/>
</dbReference>
<comment type="caution">
    <text evidence="2">The sequence shown here is derived from an EMBL/GenBank/DDBJ whole genome shotgun (WGS) entry which is preliminary data.</text>
</comment>
<dbReference type="AlphaFoldDB" id="A0A7W9CD69"/>
<dbReference type="EMBL" id="JACHMU010000001">
    <property type="protein sequence ID" value="MBB5743435.1"/>
    <property type="molecule type" value="Genomic_DNA"/>
</dbReference>
<feature type="transmembrane region" description="Helical" evidence="1">
    <location>
        <begin position="14"/>
        <end position="35"/>
    </location>
</feature>
<proteinExistence type="predicted"/>
<reference evidence="2 3" key="1">
    <citation type="submission" date="2020-08" db="EMBL/GenBank/DDBJ databases">
        <title>Sequencing the genomes of 1000 actinobacteria strains.</title>
        <authorList>
            <person name="Klenk H.-P."/>
        </authorList>
    </citation>
    <scope>NUCLEOTIDE SEQUENCE [LARGE SCALE GENOMIC DNA]</scope>
    <source>
        <strain evidence="2 3">DSM 24823</strain>
    </source>
</reference>
<gene>
    <name evidence="2" type="ORF">HD600_001932</name>
</gene>
<dbReference type="Proteomes" id="UP000517712">
    <property type="component" value="Unassembled WGS sequence"/>
</dbReference>
<evidence type="ECO:0000313" key="2">
    <source>
        <dbReference type="EMBL" id="MBB5743435.1"/>
    </source>
</evidence>
<sequence length="238" mass="24396">MSVHAVSARRRRKALAIIAGGTAVGVAGLVTLAAWNDNEWVFGGAGPDGESGVGTSQFNVVQNAWEGTSAPTTADFADYETEPGDALTFNVDPAGLTPGDTIYAPVALKTDSDSIGGTLTLQPAVPFEDATHVVVDAGDALWDALTYSVRVTTTAATAENCSATGFASAGSPIVDGAGLDDVLDGTSGFVSQTLQADGQDVQYYCFAITLPNDPANQNLQGRTVFPAWRFAASSVTGN</sequence>
<dbReference type="InterPro" id="IPR023833">
    <property type="entry name" value="Signal_pept_SipW-depend-type"/>
</dbReference>
<organism evidence="2 3">
    <name type="scientific">Microbacterium ginsengiterrae</name>
    <dbReference type="NCBI Taxonomy" id="546115"/>
    <lineage>
        <taxon>Bacteria</taxon>
        <taxon>Bacillati</taxon>
        <taxon>Actinomycetota</taxon>
        <taxon>Actinomycetes</taxon>
        <taxon>Micrococcales</taxon>
        <taxon>Microbacteriaceae</taxon>
        <taxon>Microbacterium</taxon>
    </lineage>
</organism>
<evidence type="ECO:0000256" key="1">
    <source>
        <dbReference type="SAM" id="Phobius"/>
    </source>
</evidence>
<keyword evidence="1" id="KW-1133">Transmembrane helix</keyword>
<accession>A0A7W9CD69</accession>